<dbReference type="InterPro" id="IPR037939">
    <property type="entry name" value="CRADD"/>
</dbReference>
<dbReference type="GO" id="GO:0070513">
    <property type="term" value="F:death domain binding"/>
    <property type="evidence" value="ECO:0007669"/>
    <property type="project" value="InterPro"/>
</dbReference>
<dbReference type="PANTHER" id="PTHR15034:SF5">
    <property type="entry name" value="DEATH DOMAIN-CONTAINING PROTEIN CRADD"/>
    <property type="match status" value="1"/>
</dbReference>
<feature type="compositionally biased region" description="Basic residues" evidence="1">
    <location>
        <begin position="294"/>
        <end position="304"/>
    </location>
</feature>
<feature type="region of interest" description="Disordered" evidence="1">
    <location>
        <begin position="1"/>
        <end position="26"/>
    </location>
</feature>
<dbReference type="GO" id="GO:0042981">
    <property type="term" value="P:regulation of apoptotic process"/>
    <property type="evidence" value="ECO:0007669"/>
    <property type="project" value="InterPro"/>
</dbReference>
<feature type="region of interest" description="Disordered" evidence="1">
    <location>
        <begin position="237"/>
        <end position="304"/>
    </location>
</feature>
<feature type="compositionally biased region" description="Acidic residues" evidence="1">
    <location>
        <begin position="129"/>
        <end position="138"/>
    </location>
</feature>
<sequence length="304" mass="34083">MFKQHCTPIKLDSSGESDASQSPEEKWITRQSVLNYLMYKMADNSDADSDNCEEAQDDSHLIEKLDRSSTSSLSSGYMSSSPSPGSLDKNRLAESSGLSSMLNEQRERLKNLSSRRSAETSSSKRDESGCEDSESDEDKDSKNLDKVMSKEHKSKLQSNRDTLVENMIPDDIFNDLIANKVLTTADVSRIKEKNTREAMNEELLNNLVRRSDRAFYEFVRSLHKTLQGYLADLLEDIPKPPSKKRQKRKRVPGELSINVDCEDMAPLPNKKTSLLMSGSGGTDPNHVKDSIPGHQKKGHNSSCF</sequence>
<dbReference type="SUPFAM" id="SSF47986">
    <property type="entry name" value="DEATH domain"/>
    <property type="match status" value="1"/>
</dbReference>
<feature type="compositionally biased region" description="Acidic residues" evidence="1">
    <location>
        <begin position="45"/>
        <end position="56"/>
    </location>
</feature>
<proteinExistence type="predicted"/>
<organism evidence="3 4">
    <name type="scientific">Mytilus edulis</name>
    <name type="common">Blue mussel</name>
    <dbReference type="NCBI Taxonomy" id="6550"/>
    <lineage>
        <taxon>Eukaryota</taxon>
        <taxon>Metazoa</taxon>
        <taxon>Spiralia</taxon>
        <taxon>Lophotrochozoa</taxon>
        <taxon>Mollusca</taxon>
        <taxon>Bivalvia</taxon>
        <taxon>Autobranchia</taxon>
        <taxon>Pteriomorphia</taxon>
        <taxon>Mytilida</taxon>
        <taxon>Mytiloidea</taxon>
        <taxon>Mytilidae</taxon>
        <taxon>Mytilinae</taxon>
        <taxon>Mytilus</taxon>
    </lineage>
</organism>
<evidence type="ECO:0000256" key="1">
    <source>
        <dbReference type="SAM" id="MobiDB-lite"/>
    </source>
</evidence>
<protein>
    <recommendedName>
        <fullName evidence="2">CARD domain-containing protein</fullName>
    </recommendedName>
</protein>
<feature type="compositionally biased region" description="Basic and acidic residues" evidence="1">
    <location>
        <begin position="57"/>
        <end position="67"/>
    </location>
</feature>
<keyword evidence="4" id="KW-1185">Reference proteome</keyword>
<dbReference type="SMART" id="SM00114">
    <property type="entry name" value="CARD"/>
    <property type="match status" value="1"/>
</dbReference>
<reference evidence="3" key="1">
    <citation type="submission" date="2021-03" db="EMBL/GenBank/DDBJ databases">
        <authorList>
            <person name="Bekaert M."/>
        </authorList>
    </citation>
    <scope>NUCLEOTIDE SEQUENCE</scope>
</reference>
<dbReference type="PROSITE" id="PS50209">
    <property type="entry name" value="CARD"/>
    <property type="match status" value="1"/>
</dbReference>
<evidence type="ECO:0000313" key="3">
    <source>
        <dbReference type="EMBL" id="CAG2245014.1"/>
    </source>
</evidence>
<feature type="compositionally biased region" description="Low complexity" evidence="1">
    <location>
        <begin position="68"/>
        <end position="87"/>
    </location>
</feature>
<dbReference type="OrthoDB" id="6162777at2759"/>
<evidence type="ECO:0000313" key="4">
    <source>
        <dbReference type="Proteomes" id="UP000683360"/>
    </source>
</evidence>
<dbReference type="AlphaFoldDB" id="A0A8S3UMY4"/>
<dbReference type="Pfam" id="PF00619">
    <property type="entry name" value="CARD"/>
    <property type="match status" value="1"/>
</dbReference>
<dbReference type="CDD" id="cd01671">
    <property type="entry name" value="CARD"/>
    <property type="match status" value="1"/>
</dbReference>
<dbReference type="EMBL" id="CAJPWZ010002754">
    <property type="protein sequence ID" value="CAG2245014.1"/>
    <property type="molecule type" value="Genomic_DNA"/>
</dbReference>
<feature type="region of interest" description="Disordered" evidence="1">
    <location>
        <begin position="44"/>
        <end position="158"/>
    </location>
</feature>
<gene>
    <name evidence="3" type="ORF">MEDL_57049</name>
</gene>
<dbReference type="InterPro" id="IPR011029">
    <property type="entry name" value="DEATH-like_dom_sf"/>
</dbReference>
<dbReference type="InterPro" id="IPR001315">
    <property type="entry name" value="CARD"/>
</dbReference>
<evidence type="ECO:0000259" key="2">
    <source>
        <dbReference type="PROSITE" id="PS50209"/>
    </source>
</evidence>
<dbReference type="Gene3D" id="1.10.533.10">
    <property type="entry name" value="Death Domain, Fas"/>
    <property type="match status" value="1"/>
</dbReference>
<feature type="domain" description="CARD" evidence="2">
    <location>
        <begin position="148"/>
        <end position="237"/>
    </location>
</feature>
<feature type="compositionally biased region" description="Basic residues" evidence="1">
    <location>
        <begin position="241"/>
        <end position="250"/>
    </location>
</feature>
<feature type="compositionally biased region" description="Basic and acidic residues" evidence="1">
    <location>
        <begin position="104"/>
        <end position="128"/>
    </location>
</feature>
<feature type="compositionally biased region" description="Basic and acidic residues" evidence="1">
    <location>
        <begin position="139"/>
        <end position="151"/>
    </location>
</feature>
<comment type="caution">
    <text evidence="3">The sequence shown here is derived from an EMBL/GenBank/DDBJ whole genome shotgun (WGS) entry which is preliminary data.</text>
</comment>
<accession>A0A8S3UMY4</accession>
<dbReference type="GO" id="GO:0002020">
    <property type="term" value="F:protease binding"/>
    <property type="evidence" value="ECO:0007669"/>
    <property type="project" value="InterPro"/>
</dbReference>
<name>A0A8S3UMY4_MYTED</name>
<dbReference type="FunFam" id="1.10.533.10:FF:000081">
    <property type="entry name" value="Apoptotic protease-activating factor 1"/>
    <property type="match status" value="1"/>
</dbReference>
<dbReference type="Proteomes" id="UP000683360">
    <property type="component" value="Unassembled WGS sequence"/>
</dbReference>
<dbReference type="PANTHER" id="PTHR15034">
    <property type="entry name" value="DEATH DOMAIN-CONTAINING PROTEIN CRADD"/>
    <property type="match status" value="1"/>
</dbReference>